<feature type="transmembrane region" description="Helical" evidence="1">
    <location>
        <begin position="76"/>
        <end position="98"/>
    </location>
</feature>
<dbReference type="EnsemblMetazoa" id="Aqu2.1.26908_001">
    <property type="protein sequence ID" value="Aqu2.1.26908_001"/>
    <property type="gene ID" value="Aqu2.1.26908"/>
</dbReference>
<keyword evidence="1" id="KW-0812">Transmembrane</keyword>
<name>A0A1X7UHF8_AMPQE</name>
<organism evidence="2">
    <name type="scientific">Amphimedon queenslandica</name>
    <name type="common">Sponge</name>
    <dbReference type="NCBI Taxonomy" id="400682"/>
    <lineage>
        <taxon>Eukaryota</taxon>
        <taxon>Metazoa</taxon>
        <taxon>Porifera</taxon>
        <taxon>Demospongiae</taxon>
        <taxon>Heteroscleromorpha</taxon>
        <taxon>Haplosclerida</taxon>
        <taxon>Niphatidae</taxon>
        <taxon>Amphimedon</taxon>
    </lineage>
</organism>
<protein>
    <submittedName>
        <fullName evidence="2">Uncharacterized protein</fullName>
    </submittedName>
</protein>
<accession>A0A1X7UHF8</accession>
<feature type="transmembrane region" description="Helical" evidence="1">
    <location>
        <begin position="12"/>
        <end position="31"/>
    </location>
</feature>
<reference evidence="2" key="1">
    <citation type="submission" date="2017-05" db="UniProtKB">
        <authorList>
            <consortium name="EnsemblMetazoa"/>
        </authorList>
    </citation>
    <scope>IDENTIFICATION</scope>
</reference>
<evidence type="ECO:0000256" key="1">
    <source>
        <dbReference type="SAM" id="Phobius"/>
    </source>
</evidence>
<keyword evidence="1" id="KW-1133">Transmembrane helix</keyword>
<proteinExistence type="predicted"/>
<evidence type="ECO:0000313" key="2">
    <source>
        <dbReference type="EnsemblMetazoa" id="Aqu2.1.26908_001"/>
    </source>
</evidence>
<dbReference type="InParanoid" id="A0A1X7UHF8"/>
<dbReference type="AlphaFoldDB" id="A0A1X7UHF8"/>
<sequence length="99" mass="11127">MVIQENISGHSFVVLLVVDLKIVVLVVLLMFGLRHHLLAQDITVNQVMKVLHFHCILNFILIHYGMVKVVVVVRPIVVSVLLFLGSIGLLLTLLLIILR</sequence>
<keyword evidence="1" id="KW-0472">Membrane</keyword>
<feature type="transmembrane region" description="Helical" evidence="1">
    <location>
        <begin position="51"/>
        <end position="70"/>
    </location>
</feature>